<proteinExistence type="predicted"/>
<protein>
    <submittedName>
        <fullName evidence="3">Type VI secretion system protein ImpA</fullName>
    </submittedName>
</protein>
<sequence length="442" mass="47288">MPKGYDWAATPLDGPDGPCGPDLEATDDDGFVDWYYESIGRLPERYLIRGTRVSEDQESLDRTFDTRSVDIKAEKEKADGLLTRSRDIRILILMVRWELLAGRAVPASEALAAAAALLEALPDAVHPVDAADRRGVLADLTDEVTVIQPLLHLNLAGAQEVSLRRIRVATGEAQARNHETDLDASLMAEELARPANRTVVEANARALDRMLLAASTLRKVPRAPDLSTFIDTLTAMRGLLGSAAPGLAPAPVLDAAETDEDDDSRSDTSGSPTSSPQAAITSNLAVQPPTGPNGARLMLEACERYFRSHEPSSAALLLVTQARLLVGRPLMDALYTLMPEDANRATVSLGTTGFQLASDRLMALSDDNSLPPDDGAVAQDEAPAIPQLATAADVTNVLAAVEAHYALRERSSPVPLLLARARATIGKDFHALIAELIPPQQN</sequence>
<feature type="domain" description="ImpA N-terminal" evidence="2">
    <location>
        <begin position="15"/>
        <end position="140"/>
    </location>
</feature>
<evidence type="ECO:0000256" key="1">
    <source>
        <dbReference type="SAM" id="MobiDB-lite"/>
    </source>
</evidence>
<dbReference type="InterPro" id="IPR017740">
    <property type="entry name" value="TssA-like"/>
</dbReference>
<dbReference type="Pfam" id="PF06812">
    <property type="entry name" value="ImpA_N"/>
    <property type="match status" value="1"/>
</dbReference>
<evidence type="ECO:0000313" key="3">
    <source>
        <dbReference type="EMBL" id="SFJ83651.1"/>
    </source>
</evidence>
<dbReference type="PANTHER" id="PTHR37951">
    <property type="entry name" value="CYTOPLASMIC PROTEIN-RELATED"/>
    <property type="match status" value="1"/>
</dbReference>
<evidence type="ECO:0000259" key="2">
    <source>
        <dbReference type="Pfam" id="PF06812"/>
    </source>
</evidence>
<dbReference type="Proteomes" id="UP000199110">
    <property type="component" value="Unassembled WGS sequence"/>
</dbReference>
<name>A0A1I3UP60_9RHOB</name>
<keyword evidence="4" id="KW-1185">Reference proteome</keyword>
<organism evidence="3 4">
    <name type="scientific">Jannaschia pohangensis</name>
    <dbReference type="NCBI Taxonomy" id="390807"/>
    <lineage>
        <taxon>Bacteria</taxon>
        <taxon>Pseudomonadati</taxon>
        <taxon>Pseudomonadota</taxon>
        <taxon>Alphaproteobacteria</taxon>
        <taxon>Rhodobacterales</taxon>
        <taxon>Roseobacteraceae</taxon>
        <taxon>Jannaschia</taxon>
    </lineage>
</organism>
<evidence type="ECO:0000313" key="4">
    <source>
        <dbReference type="Proteomes" id="UP000199110"/>
    </source>
</evidence>
<dbReference type="RefSeq" id="WP_092784853.1">
    <property type="nucleotide sequence ID" value="NZ_FORA01000008.1"/>
</dbReference>
<dbReference type="STRING" id="390807.SAMN04488095_3795"/>
<accession>A0A1I3UP60</accession>
<dbReference type="AlphaFoldDB" id="A0A1I3UP60"/>
<dbReference type="OrthoDB" id="9771118at2"/>
<reference evidence="3 4" key="1">
    <citation type="submission" date="2016-10" db="EMBL/GenBank/DDBJ databases">
        <authorList>
            <person name="de Groot N.N."/>
        </authorList>
    </citation>
    <scope>NUCLEOTIDE SEQUENCE [LARGE SCALE GENOMIC DNA]</scope>
    <source>
        <strain evidence="3 4">DSM 19073</strain>
    </source>
</reference>
<dbReference type="EMBL" id="FORA01000008">
    <property type="protein sequence ID" value="SFJ83651.1"/>
    <property type="molecule type" value="Genomic_DNA"/>
</dbReference>
<feature type="region of interest" description="Disordered" evidence="1">
    <location>
        <begin position="256"/>
        <end position="292"/>
    </location>
</feature>
<gene>
    <name evidence="3" type="ORF">SAMN04488095_3795</name>
</gene>
<dbReference type="InterPro" id="IPR010657">
    <property type="entry name" value="ImpA_N"/>
</dbReference>
<feature type="compositionally biased region" description="Low complexity" evidence="1">
    <location>
        <begin position="267"/>
        <end position="276"/>
    </location>
</feature>
<dbReference type="PANTHER" id="PTHR37951:SF1">
    <property type="entry name" value="TYPE VI SECRETION SYSTEM COMPONENT TSSA1"/>
    <property type="match status" value="1"/>
</dbReference>